<sequence length="43" mass="4653">MAYKVTNCSGPSRPKTLIDRVPELVIRLTIPASAGRRQLEGTG</sequence>
<dbReference type="EMBL" id="GBRH01283007">
    <property type="protein sequence ID" value="JAD14888.1"/>
    <property type="molecule type" value="Transcribed_RNA"/>
</dbReference>
<accession>A0A0A9EJC9</accession>
<name>A0A0A9EJC9_ARUDO</name>
<evidence type="ECO:0000313" key="1">
    <source>
        <dbReference type="EMBL" id="JAD96127.1"/>
    </source>
</evidence>
<dbReference type="EMBL" id="GBRH01201768">
    <property type="protein sequence ID" value="JAD96127.1"/>
    <property type="molecule type" value="Transcribed_RNA"/>
</dbReference>
<reference evidence="1" key="1">
    <citation type="submission" date="2014-09" db="EMBL/GenBank/DDBJ databases">
        <authorList>
            <person name="Magalhaes I.L.F."/>
            <person name="Oliveira U."/>
            <person name="Santos F.R."/>
            <person name="Vidigal T.H.D.A."/>
            <person name="Brescovit A.D."/>
            <person name="Santos A.J."/>
        </authorList>
    </citation>
    <scope>NUCLEOTIDE SEQUENCE</scope>
    <source>
        <tissue evidence="1">Shoot tissue taken approximately 20 cm above the soil surface</tissue>
    </source>
</reference>
<dbReference type="AlphaFoldDB" id="A0A0A9EJC9"/>
<protein>
    <submittedName>
        <fullName evidence="1">Uncharacterized protein</fullName>
    </submittedName>
</protein>
<organism evidence="1">
    <name type="scientific">Arundo donax</name>
    <name type="common">Giant reed</name>
    <name type="synonym">Donax arundinaceus</name>
    <dbReference type="NCBI Taxonomy" id="35708"/>
    <lineage>
        <taxon>Eukaryota</taxon>
        <taxon>Viridiplantae</taxon>
        <taxon>Streptophyta</taxon>
        <taxon>Embryophyta</taxon>
        <taxon>Tracheophyta</taxon>
        <taxon>Spermatophyta</taxon>
        <taxon>Magnoliopsida</taxon>
        <taxon>Liliopsida</taxon>
        <taxon>Poales</taxon>
        <taxon>Poaceae</taxon>
        <taxon>PACMAD clade</taxon>
        <taxon>Arundinoideae</taxon>
        <taxon>Arundineae</taxon>
        <taxon>Arundo</taxon>
    </lineage>
</organism>
<proteinExistence type="predicted"/>
<reference evidence="1" key="2">
    <citation type="journal article" date="2015" name="Data Brief">
        <title>Shoot transcriptome of the giant reed, Arundo donax.</title>
        <authorList>
            <person name="Barrero R.A."/>
            <person name="Guerrero F.D."/>
            <person name="Moolhuijzen P."/>
            <person name="Goolsby J.A."/>
            <person name="Tidwell J."/>
            <person name="Bellgard S.E."/>
            <person name="Bellgard M.I."/>
        </authorList>
    </citation>
    <scope>NUCLEOTIDE SEQUENCE</scope>
    <source>
        <tissue evidence="1">Shoot tissue taken approximately 20 cm above the soil surface</tissue>
    </source>
</reference>